<evidence type="ECO:0000313" key="3">
    <source>
        <dbReference type="Proteomes" id="UP001165060"/>
    </source>
</evidence>
<protein>
    <submittedName>
        <fullName evidence="2">Uncharacterized protein</fullName>
    </submittedName>
</protein>
<dbReference type="Proteomes" id="UP001165060">
    <property type="component" value="Unassembled WGS sequence"/>
</dbReference>
<gene>
    <name evidence="2" type="ORF">TeGR_g4402</name>
</gene>
<dbReference type="InterPro" id="IPR052201">
    <property type="entry name" value="LRR-containing_regulator"/>
</dbReference>
<dbReference type="EMBL" id="BRYB01003503">
    <property type="protein sequence ID" value="GMI37897.1"/>
    <property type="molecule type" value="Genomic_DNA"/>
</dbReference>
<dbReference type="SMART" id="SM00368">
    <property type="entry name" value="LRR_RI"/>
    <property type="match status" value="9"/>
</dbReference>
<proteinExistence type="predicted"/>
<dbReference type="Gene3D" id="3.80.10.10">
    <property type="entry name" value="Ribonuclease Inhibitor"/>
    <property type="match status" value="3"/>
</dbReference>
<organism evidence="2 3">
    <name type="scientific">Tetraparma gracilis</name>
    <dbReference type="NCBI Taxonomy" id="2962635"/>
    <lineage>
        <taxon>Eukaryota</taxon>
        <taxon>Sar</taxon>
        <taxon>Stramenopiles</taxon>
        <taxon>Ochrophyta</taxon>
        <taxon>Bolidophyceae</taxon>
        <taxon>Parmales</taxon>
        <taxon>Triparmaceae</taxon>
        <taxon>Tetraparma</taxon>
    </lineage>
</organism>
<keyword evidence="1" id="KW-0677">Repeat</keyword>
<name>A0ABQ6N0Q5_9STRA</name>
<dbReference type="InterPro" id="IPR001611">
    <property type="entry name" value="Leu-rich_rpt"/>
</dbReference>
<dbReference type="SUPFAM" id="SSF52047">
    <property type="entry name" value="RNI-like"/>
    <property type="match status" value="1"/>
</dbReference>
<keyword evidence="3" id="KW-1185">Reference proteome</keyword>
<dbReference type="PANTHER" id="PTHR24111">
    <property type="entry name" value="LEUCINE-RICH REPEAT-CONTAINING PROTEIN 34"/>
    <property type="match status" value="1"/>
</dbReference>
<evidence type="ECO:0000256" key="1">
    <source>
        <dbReference type="ARBA" id="ARBA00022737"/>
    </source>
</evidence>
<dbReference type="PANTHER" id="PTHR24111:SF0">
    <property type="entry name" value="LEUCINE-RICH REPEAT-CONTAINING PROTEIN"/>
    <property type="match status" value="1"/>
</dbReference>
<comment type="caution">
    <text evidence="2">The sequence shown here is derived from an EMBL/GenBank/DDBJ whole genome shotgun (WGS) entry which is preliminary data.</text>
</comment>
<dbReference type="InterPro" id="IPR032675">
    <property type="entry name" value="LRR_dom_sf"/>
</dbReference>
<sequence>MPPTESAYHARALPFIGDFGSVDRIAQEKALPAAEIFIASDLTNAGRDGSIVIKAWKGVDCQGMQDADVAVVVDSVAKARKDMGVALGGISLRNHKIGDAGLTKLSELLREEPVAEGGEGKSGGVETLDLVGNDFGAVGCKALCEVLKENKTLSSLNLSYNEIGRAGGYAIAEMLELNGSIQALSCGNCDLTTDNVIAIMSVMRENQLVETLSIPNCRNFSRQEDLTKHASRMLEFNNSLVELNFDRNAVGDDGARLFSKVLEFKNKTLRHLSLAGNKIGVDGAEALASLLIRQGNLVSLNLSNNRICDDGAKAFKTALANNKSLRSLDLRSNSIKDSGLVAIALGMQENSTLSELRLWGNEFAQDSCNEFLALCESRFDYFGVSVDFLPYVVDGNYSVAEQQL</sequence>
<accession>A0ABQ6N0Q5</accession>
<evidence type="ECO:0000313" key="2">
    <source>
        <dbReference type="EMBL" id="GMI37897.1"/>
    </source>
</evidence>
<reference evidence="2 3" key="1">
    <citation type="journal article" date="2023" name="Commun. Biol.">
        <title>Genome analysis of Parmales, the sister group of diatoms, reveals the evolutionary specialization of diatoms from phago-mixotrophs to photoautotrophs.</title>
        <authorList>
            <person name="Ban H."/>
            <person name="Sato S."/>
            <person name="Yoshikawa S."/>
            <person name="Yamada K."/>
            <person name="Nakamura Y."/>
            <person name="Ichinomiya M."/>
            <person name="Sato N."/>
            <person name="Blanc-Mathieu R."/>
            <person name="Endo H."/>
            <person name="Kuwata A."/>
            <person name="Ogata H."/>
        </authorList>
    </citation>
    <scope>NUCLEOTIDE SEQUENCE [LARGE SCALE GENOMIC DNA]</scope>
</reference>
<dbReference type="Pfam" id="PF13516">
    <property type="entry name" value="LRR_6"/>
    <property type="match status" value="6"/>
</dbReference>